<comment type="caution">
    <text evidence="2">The sequence shown here is derived from an EMBL/GenBank/DDBJ whole genome shotgun (WGS) entry which is preliminary data.</text>
</comment>
<evidence type="ECO:0000313" key="3">
    <source>
        <dbReference type="Proteomes" id="UP001501509"/>
    </source>
</evidence>
<accession>A0ABN3QMY5</accession>
<keyword evidence="3" id="KW-1185">Reference proteome</keyword>
<dbReference type="EMBL" id="BAAATD010000015">
    <property type="protein sequence ID" value="GAA2630439.1"/>
    <property type="molecule type" value="Genomic_DNA"/>
</dbReference>
<organism evidence="2 3">
    <name type="scientific">Actinomadura fulvescens</name>
    <dbReference type="NCBI Taxonomy" id="46160"/>
    <lineage>
        <taxon>Bacteria</taxon>
        <taxon>Bacillati</taxon>
        <taxon>Actinomycetota</taxon>
        <taxon>Actinomycetes</taxon>
        <taxon>Streptosporangiales</taxon>
        <taxon>Thermomonosporaceae</taxon>
        <taxon>Actinomadura</taxon>
    </lineage>
</organism>
<name>A0ABN3QMY5_9ACTN</name>
<feature type="region of interest" description="Disordered" evidence="1">
    <location>
        <begin position="1"/>
        <end position="195"/>
    </location>
</feature>
<reference evidence="2 3" key="1">
    <citation type="journal article" date="2019" name="Int. J. Syst. Evol. Microbiol.">
        <title>The Global Catalogue of Microorganisms (GCM) 10K type strain sequencing project: providing services to taxonomists for standard genome sequencing and annotation.</title>
        <authorList>
            <consortium name="The Broad Institute Genomics Platform"/>
            <consortium name="The Broad Institute Genome Sequencing Center for Infectious Disease"/>
            <person name="Wu L."/>
            <person name="Ma J."/>
        </authorList>
    </citation>
    <scope>NUCLEOTIDE SEQUENCE [LARGE SCALE GENOMIC DNA]</scope>
    <source>
        <strain evidence="2 3">JCM 6833</strain>
    </source>
</reference>
<dbReference type="Proteomes" id="UP001501509">
    <property type="component" value="Unassembled WGS sequence"/>
</dbReference>
<sequence length="426" mass="45430">MRIGPRDSPQPDEPDEPASPQHASPEQAMPHPGDVHVAGYLGESPDWEPVQPRPETNPEAPPPSPPPDNHEPPQAPEPPQASEPPRPYELPVPEPRVGEAPVAEPPLPEPPTAGPPPAPPVPPSEETWAAYEPQHASETPAPPEGRGGPLAKDPPPSTTVPDLPSMPAAPAAPRPVERTWVPPTRPAPEVSMTDPADRKSVVDTFVGGFSGSAIWQATLAVLEGAFPGLGLAATLSRRADEMWRAMDSLQDGGAVKLGLPAWVDEAGMVFDLSAHLNVPDEPASKPRASWPYAGAFVIDTLDPLRYHRAVGGPLAPRDQAQARPPAGEGDDTGVVIVADLAKARVRVLDSAALWRYAGQIVVTTLYDPLVPETRVRTRRALRALQRVVLVDPRLGVGLCLQVDIVRTPRCLLAFRVDSGTPKFVRP</sequence>
<proteinExistence type="predicted"/>
<feature type="compositionally biased region" description="Pro residues" evidence="1">
    <location>
        <begin position="103"/>
        <end position="123"/>
    </location>
</feature>
<gene>
    <name evidence="2" type="ORF">GCM10010411_80310</name>
</gene>
<evidence type="ECO:0000313" key="2">
    <source>
        <dbReference type="EMBL" id="GAA2630439.1"/>
    </source>
</evidence>
<protein>
    <submittedName>
        <fullName evidence="2">Uncharacterized protein</fullName>
    </submittedName>
</protein>
<feature type="compositionally biased region" description="Pro residues" evidence="1">
    <location>
        <begin position="59"/>
        <end position="94"/>
    </location>
</feature>
<evidence type="ECO:0000256" key="1">
    <source>
        <dbReference type="SAM" id="MobiDB-lite"/>
    </source>
</evidence>
<dbReference type="RefSeq" id="WP_344547745.1">
    <property type="nucleotide sequence ID" value="NZ_BAAATD010000015.1"/>
</dbReference>